<dbReference type="OrthoDB" id="19232at2759"/>
<evidence type="ECO:0000313" key="2">
    <source>
        <dbReference type="EMBL" id="RNF08794.1"/>
    </source>
</evidence>
<organism evidence="2 3">
    <name type="scientific">Trypanosoma rangeli</name>
    <dbReference type="NCBI Taxonomy" id="5698"/>
    <lineage>
        <taxon>Eukaryota</taxon>
        <taxon>Discoba</taxon>
        <taxon>Euglenozoa</taxon>
        <taxon>Kinetoplastea</taxon>
        <taxon>Metakinetoplastina</taxon>
        <taxon>Trypanosomatida</taxon>
        <taxon>Trypanosomatidae</taxon>
        <taxon>Trypanosoma</taxon>
        <taxon>Herpetosoma</taxon>
    </lineage>
</organism>
<dbReference type="AlphaFoldDB" id="A0A3R7NMU6"/>
<dbReference type="InterPro" id="IPR016024">
    <property type="entry name" value="ARM-type_fold"/>
</dbReference>
<feature type="region of interest" description="Disordered" evidence="1">
    <location>
        <begin position="808"/>
        <end position="851"/>
    </location>
</feature>
<proteinExistence type="predicted"/>
<dbReference type="VEuPathDB" id="TriTrypDB:TRSC58_01185"/>
<dbReference type="OMA" id="RYHIGAA"/>
<comment type="caution">
    <text evidence="2">The sequence shown here is derived from an EMBL/GenBank/DDBJ whole genome shotgun (WGS) entry which is preliminary data.</text>
</comment>
<evidence type="ECO:0000313" key="3">
    <source>
        <dbReference type="Proteomes" id="UP000283634"/>
    </source>
</evidence>
<feature type="compositionally biased region" description="Low complexity" evidence="1">
    <location>
        <begin position="813"/>
        <end position="828"/>
    </location>
</feature>
<accession>A0A3R7NMU6</accession>
<protein>
    <submittedName>
        <fullName evidence="2">Uncharacterized protein</fullName>
    </submittedName>
</protein>
<sequence length="932" mass="100440">MGNTCAPQKGLRFKNFIIAVFSQDLQRSPVRDAFGNLQDYVSNNPERISRVCRKISKLLVISLKRHKVRRVMVGVQMLRDLIAQFDDVGGFVPDCISICVLLFSHSTVEYRIGAADVLAILCYKLARRVDGEHSCRLIMDNREKLLPPLEKMCLETIANDDAATMRCRYAAIVALGNAIYCVRGALANTTSRQKIPFLQNLLNAMRAEGESKWIQHEPLAVLLQHIKSGPFDGVALPTEPRERELACISAASWGIGTVVGCVSNAGIHHFLQLVLEFIASCDGWSLPGFACVTLRSLARALEWRPQQLGFTVCQCLCEMIMVPRKGEETTMKVQDGVIRALIVCMHEVRMTGGRPQILFEVVRKCMSQANRTEDYNNLLLQLVTTLMYTTHKWRNALRLHLILVELLGACQEAVSKNVVRGLRILSQAAPYVRAVPLTDRTDINFSGVIAPFLATHDEAQPYAAQVLVGLLVGTVASQELVLESSVFDSATVMAEPPPPLITDEQDVVVAKKWVLSCIASAKPVTPSCVIEVGRVVVAVMQSRGASSLPFVLSVVSRLQAFVAKNKTAADLHVAWAHLSLVVLVNCGAVLALRQLARYAMGLLRQRRHRNELARRFSSRLADGDVGELKLVSGSKVPEELLSSKSVHHMPVTLLISFEAVAEAITEDASAEVYTVFGAQTAAELKVAIAGALLNPDADEVGSPSLTPRAPTRVQAKRHFSLEALHPSHSDEAATITVFVVDGGAAEATAVAGDAAVTAAPCGRQELFTGRARDCIADLLARHGVGATTQLVQPLARTALLVPTLDKREKVRDATNATSDAASAGAADSQKSSTAATALPGSPVSHNVPSTCSKLTTGTHAFREDDAGFVDKSPNATHVVAAAPRSGAPSACIAYSSTQEASEGTSDDRAEGKKDIIKVRGMDGPGSNYVDVL</sequence>
<dbReference type="GeneID" id="40326468"/>
<name>A0A3R7NMU6_TRYRA</name>
<dbReference type="EMBL" id="MKGL01000059">
    <property type="protein sequence ID" value="RNF08794.1"/>
    <property type="molecule type" value="Genomic_DNA"/>
</dbReference>
<dbReference type="RefSeq" id="XP_029240595.1">
    <property type="nucleotide sequence ID" value="XM_029379535.1"/>
</dbReference>
<gene>
    <name evidence="2" type="ORF">TraAM80_02535</name>
</gene>
<dbReference type="Proteomes" id="UP000283634">
    <property type="component" value="Unassembled WGS sequence"/>
</dbReference>
<evidence type="ECO:0000256" key="1">
    <source>
        <dbReference type="SAM" id="MobiDB-lite"/>
    </source>
</evidence>
<keyword evidence="3" id="KW-1185">Reference proteome</keyword>
<reference evidence="2 3" key="1">
    <citation type="journal article" date="2018" name="BMC Genomics">
        <title>Genomic comparison of Trypanosoma conorhini and Trypanosoma rangeli to Trypanosoma cruzi strains of high and low virulence.</title>
        <authorList>
            <person name="Bradwell K.R."/>
            <person name="Koparde V.N."/>
            <person name="Matveyev A.V."/>
            <person name="Serrano M.G."/>
            <person name="Alves J.M."/>
            <person name="Parikh H."/>
            <person name="Huang B."/>
            <person name="Lee V."/>
            <person name="Espinosa-Alvarez O."/>
            <person name="Ortiz P.A."/>
            <person name="Costa-Martins A.G."/>
            <person name="Teixeira M.M."/>
            <person name="Buck G.A."/>
        </authorList>
    </citation>
    <scope>NUCLEOTIDE SEQUENCE [LARGE SCALE GENOMIC DNA]</scope>
    <source>
        <strain evidence="2 3">AM80</strain>
    </source>
</reference>
<dbReference type="SUPFAM" id="SSF48371">
    <property type="entry name" value="ARM repeat"/>
    <property type="match status" value="1"/>
</dbReference>
<dbReference type="VEuPathDB" id="TriTrypDB:TRSC58_01411"/>